<sequence length="103" mass="11859">EGMLDGVSRRTFGGSSGTYNVRASELARHKALKTLRVQVAFLDDSTQVFEIEKRAKGQALLDLVFNHLELIERDFFGLQYIDTNSVDSDTSRFYSFHQQILWR</sequence>
<proteinExistence type="predicted"/>
<evidence type="ECO:0000313" key="2">
    <source>
        <dbReference type="EMBL" id="KAK7077505.1"/>
    </source>
</evidence>
<keyword evidence="2" id="KW-0378">Hydrolase</keyword>
<dbReference type="GO" id="GO:0004725">
    <property type="term" value="F:protein tyrosine phosphatase activity"/>
    <property type="evidence" value="ECO:0007669"/>
    <property type="project" value="UniProtKB-EC"/>
</dbReference>
<dbReference type="Proteomes" id="UP001381693">
    <property type="component" value="Unassembled WGS sequence"/>
</dbReference>
<name>A0AAN8X3Y9_HALRR</name>
<dbReference type="EC" id="3.1.3.48" evidence="2"/>
<feature type="domain" description="FERM" evidence="1">
    <location>
        <begin position="35"/>
        <end position="103"/>
    </location>
</feature>
<dbReference type="AlphaFoldDB" id="A0AAN8X3Y9"/>
<comment type="caution">
    <text evidence="2">The sequence shown here is derived from an EMBL/GenBank/DDBJ whole genome shotgun (WGS) entry which is preliminary data.</text>
</comment>
<keyword evidence="3" id="KW-1185">Reference proteome</keyword>
<dbReference type="Pfam" id="PF09379">
    <property type="entry name" value="FERM_N"/>
    <property type="match status" value="1"/>
</dbReference>
<evidence type="ECO:0000259" key="1">
    <source>
        <dbReference type="PROSITE" id="PS50057"/>
    </source>
</evidence>
<dbReference type="InterPro" id="IPR000299">
    <property type="entry name" value="FERM_domain"/>
</dbReference>
<reference evidence="2 3" key="1">
    <citation type="submission" date="2023-11" db="EMBL/GenBank/DDBJ databases">
        <title>Halocaridina rubra genome assembly.</title>
        <authorList>
            <person name="Smith C."/>
        </authorList>
    </citation>
    <scope>NUCLEOTIDE SEQUENCE [LARGE SCALE GENOMIC DNA]</scope>
    <source>
        <strain evidence="2">EP-1</strain>
        <tissue evidence="2">Whole</tissue>
    </source>
</reference>
<dbReference type="GO" id="GO:0005085">
    <property type="term" value="F:guanyl-nucleotide exchange factor activity"/>
    <property type="evidence" value="ECO:0007669"/>
    <property type="project" value="TreeGrafter"/>
</dbReference>
<gene>
    <name evidence="2" type="primary">PTPN3_2</name>
    <name evidence="2" type="ORF">SK128_020919</name>
</gene>
<accession>A0AAN8X3Y9</accession>
<dbReference type="Gene3D" id="3.10.20.90">
    <property type="entry name" value="Phosphatidylinositol 3-kinase Catalytic Subunit, Chain A, domain 1"/>
    <property type="match status" value="1"/>
</dbReference>
<dbReference type="PROSITE" id="PS50057">
    <property type="entry name" value="FERM_3"/>
    <property type="match status" value="1"/>
</dbReference>
<dbReference type="InterPro" id="IPR051835">
    <property type="entry name" value="RAC1-GEF"/>
</dbReference>
<dbReference type="SUPFAM" id="SSF54236">
    <property type="entry name" value="Ubiquitin-like"/>
    <property type="match status" value="1"/>
</dbReference>
<protein>
    <submittedName>
        <fullName evidence="2">Tyrosine-protein phosphatase non-receptor type 3</fullName>
        <ecNumber evidence="2">3.1.3.48</ecNumber>
    </submittedName>
</protein>
<organism evidence="2 3">
    <name type="scientific">Halocaridina rubra</name>
    <name type="common">Hawaiian red shrimp</name>
    <dbReference type="NCBI Taxonomy" id="373956"/>
    <lineage>
        <taxon>Eukaryota</taxon>
        <taxon>Metazoa</taxon>
        <taxon>Ecdysozoa</taxon>
        <taxon>Arthropoda</taxon>
        <taxon>Crustacea</taxon>
        <taxon>Multicrustacea</taxon>
        <taxon>Malacostraca</taxon>
        <taxon>Eumalacostraca</taxon>
        <taxon>Eucarida</taxon>
        <taxon>Decapoda</taxon>
        <taxon>Pleocyemata</taxon>
        <taxon>Caridea</taxon>
        <taxon>Atyoidea</taxon>
        <taxon>Atyidae</taxon>
        <taxon>Halocaridina</taxon>
    </lineage>
</organism>
<dbReference type="EMBL" id="JAXCGZ010008665">
    <property type="protein sequence ID" value="KAK7077505.1"/>
    <property type="molecule type" value="Genomic_DNA"/>
</dbReference>
<feature type="non-terminal residue" evidence="2">
    <location>
        <position position="1"/>
    </location>
</feature>
<dbReference type="PANTHER" id="PTHR45858">
    <property type="entry name" value="FERM DOMAIN CONTAINING PROTEIN"/>
    <property type="match status" value="1"/>
</dbReference>
<dbReference type="PANTHER" id="PTHR45858:SF5">
    <property type="entry name" value="MOESIN_EZRIN_RADIXIN HOMOLOG 1"/>
    <property type="match status" value="1"/>
</dbReference>
<evidence type="ECO:0000313" key="3">
    <source>
        <dbReference type="Proteomes" id="UP001381693"/>
    </source>
</evidence>
<dbReference type="InterPro" id="IPR029071">
    <property type="entry name" value="Ubiquitin-like_domsf"/>
</dbReference>
<dbReference type="InterPro" id="IPR018979">
    <property type="entry name" value="FERM_N"/>
</dbReference>